<feature type="domain" description="Rhodanese" evidence="1">
    <location>
        <begin position="31"/>
        <end position="128"/>
    </location>
</feature>
<dbReference type="OrthoDB" id="9791096at2"/>
<dbReference type="Proteomes" id="UP000285123">
    <property type="component" value="Unassembled WGS sequence"/>
</dbReference>
<dbReference type="RefSeq" id="WP_123592266.1">
    <property type="nucleotide sequence ID" value="NZ_AYKF01000121.1"/>
</dbReference>
<dbReference type="EMBL" id="AYKF01000121">
    <property type="protein sequence ID" value="ROO25140.1"/>
    <property type="molecule type" value="Genomic_DNA"/>
</dbReference>
<dbReference type="SUPFAM" id="SSF52821">
    <property type="entry name" value="Rhodanese/Cell cycle control phosphatase"/>
    <property type="match status" value="1"/>
</dbReference>
<dbReference type="InterPro" id="IPR001763">
    <property type="entry name" value="Rhodanese-like_dom"/>
</dbReference>
<dbReference type="PROSITE" id="PS50206">
    <property type="entry name" value="RHODANESE_3"/>
    <property type="match status" value="1"/>
</dbReference>
<dbReference type="PANTHER" id="PTHR44086:SF13">
    <property type="entry name" value="THIOSULFATE SULFURTRANSFERASE PSPE"/>
    <property type="match status" value="1"/>
</dbReference>
<name>A0A423PHS9_9GAMM</name>
<organism evidence="2 3">
    <name type="scientific">Salinisphaera orenii YIM 95161</name>
    <dbReference type="NCBI Taxonomy" id="1051139"/>
    <lineage>
        <taxon>Bacteria</taxon>
        <taxon>Pseudomonadati</taxon>
        <taxon>Pseudomonadota</taxon>
        <taxon>Gammaproteobacteria</taxon>
        <taxon>Salinisphaerales</taxon>
        <taxon>Salinisphaeraceae</taxon>
        <taxon>Salinisphaera</taxon>
    </lineage>
</organism>
<dbReference type="SMART" id="SM00450">
    <property type="entry name" value="RHOD"/>
    <property type="match status" value="1"/>
</dbReference>
<sequence>MANTVSARELVARAEARVTTLTPAEVAERRGRPGTLLVDIRDVRERAREGYVPGALHVPRGMLEFWVDPDSPYHKRELGEAEALILHCNKGWRSALAAATLQDMGLTDVAHMDGGFERWRDEGFEVAAE</sequence>
<accession>A0A423PHS9</accession>
<dbReference type="GO" id="GO:0004792">
    <property type="term" value="F:thiosulfate-cyanide sulfurtransferase activity"/>
    <property type="evidence" value="ECO:0007669"/>
    <property type="project" value="TreeGrafter"/>
</dbReference>
<dbReference type="CDD" id="cd01447">
    <property type="entry name" value="Polysulfide_ST"/>
    <property type="match status" value="1"/>
</dbReference>
<evidence type="ECO:0000259" key="1">
    <source>
        <dbReference type="PROSITE" id="PS50206"/>
    </source>
</evidence>
<gene>
    <name evidence="2" type="ORF">SAHL_15295</name>
</gene>
<comment type="caution">
    <text evidence="2">The sequence shown here is derived from an EMBL/GenBank/DDBJ whole genome shotgun (WGS) entry which is preliminary data.</text>
</comment>
<dbReference type="Gene3D" id="3.40.250.10">
    <property type="entry name" value="Rhodanese-like domain"/>
    <property type="match status" value="1"/>
</dbReference>
<reference evidence="2 3" key="1">
    <citation type="submission" date="2013-10" db="EMBL/GenBank/DDBJ databases">
        <title>Salinisphaera halophila YIM 95161 Genome Sequencing.</title>
        <authorList>
            <person name="Lai Q."/>
            <person name="Li C."/>
            <person name="Shao Z."/>
        </authorList>
    </citation>
    <scope>NUCLEOTIDE SEQUENCE [LARGE SCALE GENOMIC DNA]</scope>
    <source>
        <strain evidence="2 3">YIM 95161</strain>
    </source>
</reference>
<dbReference type="Pfam" id="PF00581">
    <property type="entry name" value="Rhodanese"/>
    <property type="match status" value="1"/>
</dbReference>
<evidence type="ECO:0000313" key="2">
    <source>
        <dbReference type="EMBL" id="ROO25140.1"/>
    </source>
</evidence>
<dbReference type="AlphaFoldDB" id="A0A423PHS9"/>
<dbReference type="PANTHER" id="PTHR44086">
    <property type="entry name" value="THIOSULFATE SULFURTRANSFERASE RDL2, MITOCHONDRIAL-RELATED"/>
    <property type="match status" value="1"/>
</dbReference>
<dbReference type="InterPro" id="IPR036873">
    <property type="entry name" value="Rhodanese-like_dom_sf"/>
</dbReference>
<proteinExistence type="predicted"/>
<evidence type="ECO:0000313" key="3">
    <source>
        <dbReference type="Proteomes" id="UP000285123"/>
    </source>
</evidence>
<protein>
    <submittedName>
        <fullName evidence="2">Rhodanese</fullName>
    </submittedName>
</protein>